<dbReference type="InterPro" id="IPR007344">
    <property type="entry name" value="GrpB/CoaE"/>
</dbReference>
<keyword evidence="2" id="KW-1185">Reference proteome</keyword>
<dbReference type="Proteomes" id="UP000193218">
    <property type="component" value="Unassembled WGS sequence"/>
</dbReference>
<organism evidence="1 2">
    <name type="scientific">Kockovaella imperatae</name>
    <dbReference type="NCBI Taxonomy" id="4999"/>
    <lineage>
        <taxon>Eukaryota</taxon>
        <taxon>Fungi</taxon>
        <taxon>Dikarya</taxon>
        <taxon>Basidiomycota</taxon>
        <taxon>Agaricomycotina</taxon>
        <taxon>Tremellomycetes</taxon>
        <taxon>Tremellales</taxon>
        <taxon>Cuniculitremaceae</taxon>
        <taxon>Kockovaella</taxon>
    </lineage>
</organism>
<reference evidence="1 2" key="1">
    <citation type="submission" date="2017-03" db="EMBL/GenBank/DDBJ databases">
        <title>Widespread Adenine N6-methylation of Active Genes in Fungi.</title>
        <authorList>
            <consortium name="DOE Joint Genome Institute"/>
            <person name="Mondo S.J."/>
            <person name="Dannebaum R.O."/>
            <person name="Kuo R.C."/>
            <person name="Louie K.B."/>
            <person name="Bewick A.J."/>
            <person name="Labutti K."/>
            <person name="Haridas S."/>
            <person name="Kuo A."/>
            <person name="Salamov A."/>
            <person name="Ahrendt S.R."/>
            <person name="Lau R."/>
            <person name="Bowen B.P."/>
            <person name="Lipzen A."/>
            <person name="Sullivan W."/>
            <person name="Andreopoulos W.B."/>
            <person name="Clum A."/>
            <person name="Lindquist E."/>
            <person name="Daum C."/>
            <person name="Northen T.R."/>
            <person name="Ramamoorthy G."/>
            <person name="Schmitz R.J."/>
            <person name="Gryganskyi A."/>
            <person name="Culley D."/>
            <person name="Magnuson J."/>
            <person name="James T.Y."/>
            <person name="O'Malley M.A."/>
            <person name="Stajich J.E."/>
            <person name="Spatafora J.W."/>
            <person name="Visel A."/>
            <person name="Grigoriev I.V."/>
        </authorList>
    </citation>
    <scope>NUCLEOTIDE SEQUENCE [LARGE SCALE GENOMIC DNA]</scope>
    <source>
        <strain evidence="1 2">NRRL Y-17943</strain>
    </source>
</reference>
<dbReference type="PANTHER" id="PTHR34822:SF1">
    <property type="entry name" value="GRPB FAMILY PROTEIN"/>
    <property type="match status" value="1"/>
</dbReference>
<evidence type="ECO:0000313" key="1">
    <source>
        <dbReference type="EMBL" id="ORX36855.1"/>
    </source>
</evidence>
<evidence type="ECO:0000313" key="2">
    <source>
        <dbReference type="Proteomes" id="UP000193218"/>
    </source>
</evidence>
<sequence length="231" mass="25633">MLQINVVPYNPEWPAHFEFIRAQLDDALADFLPKEKYEIIHVGSTSIPGLAAKPIIDLDIVVDAEDIMEATMALTANGYTYAYEANGIDRMVFRYDKHALDSGASKPTEDGTPRRAVYLNKRTGAALLNHLIVQRTLMNDPELRKEYGDVKLELVGEHSSIGAYGGKKNPVLSKILEKGATPEELRYIRSKPKRRIDEKLQAARKARIEADEKRVLADGKAEAGQADATAS</sequence>
<accession>A0A1Y1UID4</accession>
<dbReference type="AlphaFoldDB" id="A0A1Y1UID4"/>
<proteinExistence type="predicted"/>
<dbReference type="PANTHER" id="PTHR34822">
    <property type="entry name" value="GRPB DOMAIN PROTEIN (AFU_ORTHOLOGUE AFUA_1G01530)"/>
    <property type="match status" value="1"/>
</dbReference>
<comment type="caution">
    <text evidence="1">The sequence shown here is derived from an EMBL/GenBank/DDBJ whole genome shotgun (WGS) entry which is preliminary data.</text>
</comment>
<dbReference type="EMBL" id="NBSH01000007">
    <property type="protein sequence ID" value="ORX36855.1"/>
    <property type="molecule type" value="Genomic_DNA"/>
</dbReference>
<dbReference type="Gene3D" id="3.30.460.10">
    <property type="entry name" value="Beta Polymerase, domain 2"/>
    <property type="match status" value="1"/>
</dbReference>
<dbReference type="InterPro" id="IPR043519">
    <property type="entry name" value="NT_sf"/>
</dbReference>
<dbReference type="InParanoid" id="A0A1Y1UID4"/>
<dbReference type="SUPFAM" id="SSF81301">
    <property type="entry name" value="Nucleotidyltransferase"/>
    <property type="match status" value="1"/>
</dbReference>
<dbReference type="OrthoDB" id="630895at2759"/>
<dbReference type="Pfam" id="PF04229">
    <property type="entry name" value="GrpB"/>
    <property type="match status" value="1"/>
</dbReference>
<dbReference type="RefSeq" id="XP_021870924.1">
    <property type="nucleotide sequence ID" value="XM_022012885.1"/>
</dbReference>
<dbReference type="GeneID" id="33554693"/>
<protein>
    <submittedName>
        <fullName evidence="1">GrpB protein-domain-containing protein</fullName>
    </submittedName>
</protein>
<gene>
    <name evidence="1" type="ORF">BD324DRAFT_473246</name>
</gene>
<name>A0A1Y1UID4_9TREE</name>